<dbReference type="GO" id="GO:0016846">
    <property type="term" value="F:carbon-sulfur lyase activity"/>
    <property type="evidence" value="ECO:0007669"/>
    <property type="project" value="InterPro"/>
</dbReference>
<dbReference type="Proteomes" id="UP000799778">
    <property type="component" value="Unassembled WGS sequence"/>
</dbReference>
<dbReference type="InterPro" id="IPR011057">
    <property type="entry name" value="Mss4-like_sf"/>
</dbReference>
<organism evidence="6 7">
    <name type="scientific">Aaosphaeria arxii CBS 175.79</name>
    <dbReference type="NCBI Taxonomy" id="1450172"/>
    <lineage>
        <taxon>Eukaryota</taxon>
        <taxon>Fungi</taxon>
        <taxon>Dikarya</taxon>
        <taxon>Ascomycota</taxon>
        <taxon>Pezizomycotina</taxon>
        <taxon>Dothideomycetes</taxon>
        <taxon>Pleosporomycetidae</taxon>
        <taxon>Pleosporales</taxon>
        <taxon>Pleosporales incertae sedis</taxon>
        <taxon>Aaosphaeria</taxon>
    </lineage>
</organism>
<feature type="domain" description="CENP-V/GFA" evidence="5">
    <location>
        <begin position="6"/>
        <end position="129"/>
    </location>
</feature>
<evidence type="ECO:0000313" key="7">
    <source>
        <dbReference type="Proteomes" id="UP000799778"/>
    </source>
</evidence>
<dbReference type="PROSITE" id="PS51891">
    <property type="entry name" value="CENP_V_GFA"/>
    <property type="match status" value="1"/>
</dbReference>
<keyword evidence="3" id="KW-0862">Zinc</keyword>
<comment type="similarity">
    <text evidence="1">Belongs to the Gfa family.</text>
</comment>
<proteinExistence type="inferred from homology"/>
<dbReference type="Pfam" id="PF04828">
    <property type="entry name" value="GFA"/>
    <property type="match status" value="1"/>
</dbReference>
<protein>
    <recommendedName>
        <fullName evidence="5">CENP-V/GFA domain-containing protein</fullName>
    </recommendedName>
</protein>
<evidence type="ECO:0000256" key="2">
    <source>
        <dbReference type="ARBA" id="ARBA00022723"/>
    </source>
</evidence>
<keyword evidence="4" id="KW-0456">Lyase</keyword>
<keyword evidence="7" id="KW-1185">Reference proteome</keyword>
<evidence type="ECO:0000256" key="3">
    <source>
        <dbReference type="ARBA" id="ARBA00022833"/>
    </source>
</evidence>
<evidence type="ECO:0000256" key="4">
    <source>
        <dbReference type="ARBA" id="ARBA00023239"/>
    </source>
</evidence>
<dbReference type="GeneID" id="54282238"/>
<gene>
    <name evidence="6" type="ORF">BU24DRAFT_384353</name>
</gene>
<dbReference type="GO" id="GO:0046872">
    <property type="term" value="F:metal ion binding"/>
    <property type="evidence" value="ECO:0007669"/>
    <property type="project" value="UniProtKB-KW"/>
</dbReference>
<dbReference type="Gene3D" id="3.90.1590.10">
    <property type="entry name" value="glutathione-dependent formaldehyde- activating enzyme (gfa)"/>
    <property type="match status" value="1"/>
</dbReference>
<sequence length="183" mass="20555">MSFQPLNGHCTCKAITYTITAPPLITVACHCSWCQRESGSAFVLNTQIENFNFAITSTAQPFFVKAPSPSGGGQDIARCPNCYVALFSHYGGNERATTFVKAGTLDEASRRLVRPEIHIFTSTKAEWVDLEAEAKRGVPVFEGFYELDKVWNKESLQRREDNIKRFLEEEAKKELKRNNANGQ</sequence>
<keyword evidence="2" id="KW-0479">Metal-binding</keyword>
<dbReference type="SUPFAM" id="SSF51316">
    <property type="entry name" value="Mss4-like"/>
    <property type="match status" value="1"/>
</dbReference>
<accession>A0A6A5YB29</accession>
<evidence type="ECO:0000256" key="1">
    <source>
        <dbReference type="ARBA" id="ARBA00005495"/>
    </source>
</evidence>
<dbReference type="OrthoDB" id="406544at2759"/>
<name>A0A6A5YB29_9PLEO</name>
<dbReference type="PANTHER" id="PTHR33337">
    <property type="entry name" value="GFA DOMAIN-CONTAINING PROTEIN"/>
    <property type="match status" value="1"/>
</dbReference>
<dbReference type="InterPro" id="IPR006913">
    <property type="entry name" value="CENP-V/GFA"/>
</dbReference>
<evidence type="ECO:0000259" key="5">
    <source>
        <dbReference type="PROSITE" id="PS51891"/>
    </source>
</evidence>
<reference evidence="6" key="1">
    <citation type="journal article" date="2020" name="Stud. Mycol.">
        <title>101 Dothideomycetes genomes: a test case for predicting lifestyles and emergence of pathogens.</title>
        <authorList>
            <person name="Haridas S."/>
            <person name="Albert R."/>
            <person name="Binder M."/>
            <person name="Bloem J."/>
            <person name="Labutti K."/>
            <person name="Salamov A."/>
            <person name="Andreopoulos B."/>
            <person name="Baker S."/>
            <person name="Barry K."/>
            <person name="Bills G."/>
            <person name="Bluhm B."/>
            <person name="Cannon C."/>
            <person name="Castanera R."/>
            <person name="Culley D."/>
            <person name="Daum C."/>
            <person name="Ezra D."/>
            <person name="Gonzalez J."/>
            <person name="Henrissat B."/>
            <person name="Kuo A."/>
            <person name="Liang C."/>
            <person name="Lipzen A."/>
            <person name="Lutzoni F."/>
            <person name="Magnuson J."/>
            <person name="Mondo S."/>
            <person name="Nolan M."/>
            <person name="Ohm R."/>
            <person name="Pangilinan J."/>
            <person name="Park H.-J."/>
            <person name="Ramirez L."/>
            <person name="Alfaro M."/>
            <person name="Sun H."/>
            <person name="Tritt A."/>
            <person name="Yoshinaga Y."/>
            <person name="Zwiers L.-H."/>
            <person name="Turgeon B."/>
            <person name="Goodwin S."/>
            <person name="Spatafora J."/>
            <person name="Crous P."/>
            <person name="Grigoriev I."/>
        </authorList>
    </citation>
    <scope>NUCLEOTIDE SEQUENCE</scope>
    <source>
        <strain evidence="6">CBS 175.79</strain>
    </source>
</reference>
<dbReference type="AlphaFoldDB" id="A0A6A5YB29"/>
<dbReference type="RefSeq" id="XP_033390319.1">
    <property type="nucleotide sequence ID" value="XM_033524841.1"/>
</dbReference>
<dbReference type="EMBL" id="ML978066">
    <property type="protein sequence ID" value="KAF2021980.1"/>
    <property type="molecule type" value="Genomic_DNA"/>
</dbReference>
<dbReference type="PANTHER" id="PTHR33337:SF33">
    <property type="entry name" value="CENP-V_GFA DOMAIN-CONTAINING PROTEIN"/>
    <property type="match status" value="1"/>
</dbReference>
<evidence type="ECO:0000313" key="6">
    <source>
        <dbReference type="EMBL" id="KAF2021980.1"/>
    </source>
</evidence>